<reference evidence="1 2" key="1">
    <citation type="submission" date="2018-11" db="EMBL/GenBank/DDBJ databases">
        <authorList>
            <consortium name="Pathogen Informatics"/>
        </authorList>
    </citation>
    <scope>NUCLEOTIDE SEQUENCE [LARGE SCALE GENOMIC DNA]</scope>
</reference>
<organism evidence="1 2">
    <name type="scientific">Strongylus vulgaris</name>
    <name type="common">Blood worm</name>
    <dbReference type="NCBI Taxonomy" id="40348"/>
    <lineage>
        <taxon>Eukaryota</taxon>
        <taxon>Metazoa</taxon>
        <taxon>Ecdysozoa</taxon>
        <taxon>Nematoda</taxon>
        <taxon>Chromadorea</taxon>
        <taxon>Rhabditida</taxon>
        <taxon>Rhabditina</taxon>
        <taxon>Rhabditomorpha</taxon>
        <taxon>Strongyloidea</taxon>
        <taxon>Strongylidae</taxon>
        <taxon>Strongylus</taxon>
    </lineage>
</organism>
<name>A0A3P7LLH2_STRVU</name>
<accession>A0A3P7LLH2</accession>
<evidence type="ECO:0000313" key="1">
    <source>
        <dbReference type="EMBL" id="VDM83425.1"/>
    </source>
</evidence>
<keyword evidence="2" id="KW-1185">Reference proteome</keyword>
<dbReference type="EMBL" id="UYYB01123014">
    <property type="protein sequence ID" value="VDM83425.1"/>
    <property type="molecule type" value="Genomic_DNA"/>
</dbReference>
<gene>
    <name evidence="1" type="ORF">SVUK_LOCUS18423</name>
</gene>
<sequence>MNNAFCEDVSRAFGEHGERSERGTKQEAKSSLDRFRALKGSYKPADGPRAPSPPVVLPELCYTAETWSDMCLIEGTPNNPLEGRHLKYRRDQCLVFANNALTSLRRDIGGLLI</sequence>
<proteinExistence type="predicted"/>
<protein>
    <submittedName>
        <fullName evidence="1">Uncharacterized protein</fullName>
    </submittedName>
</protein>
<evidence type="ECO:0000313" key="2">
    <source>
        <dbReference type="Proteomes" id="UP000270094"/>
    </source>
</evidence>
<dbReference type="AlphaFoldDB" id="A0A3P7LLH2"/>
<dbReference type="Proteomes" id="UP000270094">
    <property type="component" value="Unassembled WGS sequence"/>
</dbReference>
<dbReference type="OrthoDB" id="5907872at2759"/>